<dbReference type="InterPro" id="IPR009056">
    <property type="entry name" value="Cyt_c-like_dom"/>
</dbReference>
<name>A0A518CJL4_9PLAN</name>
<feature type="domain" description="Cytochrome c" evidence="5">
    <location>
        <begin position="41"/>
        <end position="132"/>
    </location>
</feature>
<dbReference type="Pfam" id="PF07583">
    <property type="entry name" value="PSCyt2"/>
    <property type="match status" value="1"/>
</dbReference>
<dbReference type="InterPro" id="IPR011429">
    <property type="entry name" value="Cyt_c_Planctomycete-type"/>
</dbReference>
<dbReference type="InterPro" id="IPR011444">
    <property type="entry name" value="DUF1549"/>
</dbReference>
<reference evidence="6 7" key="1">
    <citation type="submission" date="2019-02" db="EMBL/GenBank/DDBJ databases">
        <title>Deep-cultivation of Planctomycetes and their phenomic and genomic characterization uncovers novel biology.</title>
        <authorList>
            <person name="Wiegand S."/>
            <person name="Jogler M."/>
            <person name="Boedeker C."/>
            <person name="Pinto D."/>
            <person name="Vollmers J."/>
            <person name="Rivas-Marin E."/>
            <person name="Kohn T."/>
            <person name="Peeters S.H."/>
            <person name="Heuer A."/>
            <person name="Rast P."/>
            <person name="Oberbeckmann S."/>
            <person name="Bunk B."/>
            <person name="Jeske O."/>
            <person name="Meyerdierks A."/>
            <person name="Storesund J.E."/>
            <person name="Kallscheuer N."/>
            <person name="Luecker S."/>
            <person name="Lage O.M."/>
            <person name="Pohl T."/>
            <person name="Merkel B.J."/>
            <person name="Hornburger P."/>
            <person name="Mueller R.-W."/>
            <person name="Bruemmer F."/>
            <person name="Labrenz M."/>
            <person name="Spormann A.M."/>
            <person name="Op den Camp H."/>
            <person name="Overmann J."/>
            <person name="Amann R."/>
            <person name="Jetten M.S.M."/>
            <person name="Mascher T."/>
            <person name="Medema M.H."/>
            <person name="Devos D.P."/>
            <person name="Kaster A.-K."/>
            <person name="Ovreas L."/>
            <person name="Rohde M."/>
            <person name="Galperin M.Y."/>
            <person name="Jogler C."/>
        </authorList>
    </citation>
    <scope>NUCLEOTIDE SEQUENCE [LARGE SCALE GENOMIC DNA]</scope>
    <source>
        <strain evidence="6 7">Pla110</strain>
    </source>
</reference>
<dbReference type="GO" id="GO:0046872">
    <property type="term" value="F:metal ion binding"/>
    <property type="evidence" value="ECO:0007669"/>
    <property type="project" value="UniProtKB-KW"/>
</dbReference>
<dbReference type="InterPro" id="IPR022655">
    <property type="entry name" value="DUF1553"/>
</dbReference>
<dbReference type="Gene3D" id="1.10.760.10">
    <property type="entry name" value="Cytochrome c-like domain"/>
    <property type="match status" value="1"/>
</dbReference>
<dbReference type="Proteomes" id="UP000317178">
    <property type="component" value="Chromosome"/>
</dbReference>
<dbReference type="KEGG" id="plon:Pla110_11200"/>
<keyword evidence="3 4" id="KW-0408">Iron</keyword>
<gene>
    <name evidence="6" type="ORF">Pla110_11200</name>
</gene>
<dbReference type="SUPFAM" id="SSF46626">
    <property type="entry name" value="Cytochrome c"/>
    <property type="match status" value="1"/>
</dbReference>
<dbReference type="PANTHER" id="PTHR35889:SF3">
    <property type="entry name" value="F-BOX DOMAIN-CONTAINING PROTEIN"/>
    <property type="match status" value="1"/>
</dbReference>
<dbReference type="EMBL" id="CP036281">
    <property type="protein sequence ID" value="QDU79410.1"/>
    <property type="molecule type" value="Genomic_DNA"/>
</dbReference>
<evidence type="ECO:0000259" key="5">
    <source>
        <dbReference type="PROSITE" id="PS51007"/>
    </source>
</evidence>
<evidence type="ECO:0000256" key="1">
    <source>
        <dbReference type="ARBA" id="ARBA00022617"/>
    </source>
</evidence>
<dbReference type="AlphaFoldDB" id="A0A518CJL4"/>
<evidence type="ECO:0000313" key="6">
    <source>
        <dbReference type="EMBL" id="QDU79410.1"/>
    </source>
</evidence>
<dbReference type="PROSITE" id="PS51007">
    <property type="entry name" value="CYTC"/>
    <property type="match status" value="1"/>
</dbReference>
<dbReference type="Pfam" id="PF07587">
    <property type="entry name" value="PSD1"/>
    <property type="match status" value="1"/>
</dbReference>
<keyword evidence="2 4" id="KW-0479">Metal-binding</keyword>
<dbReference type="SUPFAM" id="SSF49785">
    <property type="entry name" value="Galactose-binding domain-like"/>
    <property type="match status" value="1"/>
</dbReference>
<dbReference type="InterPro" id="IPR036909">
    <property type="entry name" value="Cyt_c-like_dom_sf"/>
</dbReference>
<dbReference type="InterPro" id="IPR008979">
    <property type="entry name" value="Galactose-bd-like_sf"/>
</dbReference>
<dbReference type="PANTHER" id="PTHR35889">
    <property type="entry name" value="CYCLOINULO-OLIGOSACCHARIDE FRUCTANOTRANSFERASE-RELATED"/>
    <property type="match status" value="1"/>
</dbReference>
<keyword evidence="7" id="KW-1185">Reference proteome</keyword>
<dbReference type="RefSeq" id="WP_197440520.1">
    <property type="nucleotide sequence ID" value="NZ_CP036281.1"/>
</dbReference>
<evidence type="ECO:0000256" key="4">
    <source>
        <dbReference type="PROSITE-ProRule" id="PRU00433"/>
    </source>
</evidence>
<dbReference type="GO" id="GO:0009055">
    <property type="term" value="F:electron transfer activity"/>
    <property type="evidence" value="ECO:0007669"/>
    <property type="project" value="InterPro"/>
</dbReference>
<proteinExistence type="predicted"/>
<organism evidence="6 7">
    <name type="scientific">Polystyrenella longa</name>
    <dbReference type="NCBI Taxonomy" id="2528007"/>
    <lineage>
        <taxon>Bacteria</taxon>
        <taxon>Pseudomonadati</taxon>
        <taxon>Planctomycetota</taxon>
        <taxon>Planctomycetia</taxon>
        <taxon>Planctomycetales</taxon>
        <taxon>Planctomycetaceae</taxon>
        <taxon>Polystyrenella</taxon>
    </lineage>
</organism>
<evidence type="ECO:0000313" key="7">
    <source>
        <dbReference type="Proteomes" id="UP000317178"/>
    </source>
</evidence>
<evidence type="ECO:0000256" key="3">
    <source>
        <dbReference type="ARBA" id="ARBA00023004"/>
    </source>
</evidence>
<dbReference type="GO" id="GO:0020037">
    <property type="term" value="F:heme binding"/>
    <property type="evidence" value="ECO:0007669"/>
    <property type="project" value="InterPro"/>
</dbReference>
<keyword evidence="1 4" id="KW-0349">Heme</keyword>
<dbReference type="Pfam" id="PF07635">
    <property type="entry name" value="PSCyt1"/>
    <property type="match status" value="1"/>
</dbReference>
<accession>A0A518CJL4</accession>
<sequence>MTRPLSSIPFLALVLFCLTNGVIFAEEPTAAERSSEVTEIDHERDIAPLFATHCLDCHGPDLQESEFRIDRRAWLLRGGNSGEPALIPGKPDESHLLQLVKSTNEEEQMPPGGPALSDQEIGLLSAWIKAGAVVPGSEADEEIKLTTDHWSFQPIAEVKPPAGITNWGATGIDQFIGARLMEKGLEPSAPAERRELIRRLYLVMLGLPPTPAEVTSFEQDERPDAYARLVERVLESPQYGERWAQHWLDLVRFGETTGFETNRERPHAWRYRDYVIACFNDDKPYDQFIREQLAGDVLDADLGTGYLVAGPHDLVKSPDINLTLMQRQDELADLINTTGTAFLGLTLGCARCHNHKFDPITQSDYYSIQAVFAGVEHGDRTLRYPEDSPESQRMKIVQQELKKIDRELADSGLRQPVNSKQNVEEFETVLASSLRFSIEATIGGNEPCLDEIEIFAADSKEAAGKPLDSETNDLTFNTSGTLPGYAIHQLQHVCDGRVGNQHSWVSSERGKGWVQIDLEQPQYLSKVVWGRDRLGQYRDRVPSQYKIEVQIPGTEQWQLVATSLTRLPGEGSTTDISNVQTESQSQNLADLQAMVIERQTLKSEFDKLKSNQPQGYLGRFTEPGPTHRLYRGDPMAKREEVVPDTIEVLGTLGLEKETNESERRVKLADWIVSSDNPLTSRVIVNRLWQFHFGTGIVDTPSDFGGNGTLPTHPELLDWLANELRSNNWSLKHIHRLILTSQTFQQSSHPVAKGLEVDAAARYLWRFPPRRLAAEVIRDQILAVSDVLNLEQGGPGFSAFAVDFENVRHYHPKQNYGPEDWRRMIYMTKVRQEKDSVFGLFDCPDASQVVAKRSRSTTPLQALNLYNSRFVLQQADLFSQRLRREAPDSVDNQIQLAFKLAYNRPIEAIELSRSKQFVEEQGLVAMCRAIFNSNEFLFIP</sequence>
<dbReference type="Gene3D" id="2.60.120.260">
    <property type="entry name" value="Galactose-binding domain-like"/>
    <property type="match status" value="1"/>
</dbReference>
<protein>
    <submittedName>
        <fullName evidence="6">Planctomycete cytochrome C</fullName>
    </submittedName>
</protein>
<evidence type="ECO:0000256" key="2">
    <source>
        <dbReference type="ARBA" id="ARBA00022723"/>
    </source>
</evidence>